<dbReference type="EMBL" id="RCMI01001526">
    <property type="protein sequence ID" value="KAG2883966.1"/>
    <property type="molecule type" value="Genomic_DNA"/>
</dbReference>
<name>A0A8T1AJE6_9STRA</name>
<proteinExistence type="predicted"/>
<sequence>MTTNREERSARAERGPAFPVWQHNHPWHTTFRSATSALSRCSYAHQVLLLKAFVKFDNLYEELSSIMQGVHATAASNMNLENQKHAYEYPILRHFFRSFLNGEEVLRAVLEYPEKRKPGLDQQKPASSGDGAVLQEEGAVYPRAPVRVSKQPAATDEAVDVLPLEDPVATKTLLAFVVAGYDAIRGPNLVSSHLREILDSSGGGG</sequence>
<dbReference type="AlphaFoldDB" id="A0A8T1AJE6"/>
<feature type="non-terminal residue" evidence="1">
    <location>
        <position position="205"/>
    </location>
</feature>
<gene>
    <name evidence="1" type="ORF">PC115_g21455</name>
</gene>
<reference evidence="1" key="1">
    <citation type="submission" date="2018-10" db="EMBL/GenBank/DDBJ databases">
        <title>Effector identification in a new, highly contiguous assembly of the strawberry crown rot pathogen Phytophthora cactorum.</title>
        <authorList>
            <person name="Armitage A.D."/>
            <person name="Nellist C.F."/>
            <person name="Bates H."/>
            <person name="Vickerstaff R.J."/>
            <person name="Harrison R.J."/>
        </authorList>
    </citation>
    <scope>NUCLEOTIDE SEQUENCE</scope>
    <source>
        <strain evidence="1">4032</strain>
    </source>
</reference>
<comment type="caution">
    <text evidence="1">The sequence shown here is derived from an EMBL/GenBank/DDBJ whole genome shotgun (WGS) entry which is preliminary data.</text>
</comment>
<evidence type="ECO:0000313" key="1">
    <source>
        <dbReference type="EMBL" id="KAG2883966.1"/>
    </source>
</evidence>
<evidence type="ECO:0000313" key="2">
    <source>
        <dbReference type="Proteomes" id="UP000774804"/>
    </source>
</evidence>
<dbReference type="VEuPathDB" id="FungiDB:PC110_g23227"/>
<dbReference type="Proteomes" id="UP000774804">
    <property type="component" value="Unassembled WGS sequence"/>
</dbReference>
<organism evidence="1 2">
    <name type="scientific">Phytophthora cactorum</name>
    <dbReference type="NCBI Taxonomy" id="29920"/>
    <lineage>
        <taxon>Eukaryota</taxon>
        <taxon>Sar</taxon>
        <taxon>Stramenopiles</taxon>
        <taxon>Oomycota</taxon>
        <taxon>Peronosporomycetes</taxon>
        <taxon>Peronosporales</taxon>
        <taxon>Peronosporaceae</taxon>
        <taxon>Phytophthora</taxon>
    </lineage>
</organism>
<protein>
    <submittedName>
        <fullName evidence="1">Uncharacterized protein</fullName>
    </submittedName>
</protein>
<accession>A0A8T1AJE6</accession>